<dbReference type="AlphaFoldDB" id="A0A9D2KCA6"/>
<protein>
    <submittedName>
        <fullName evidence="2">Uncharacterized protein</fullName>
    </submittedName>
</protein>
<evidence type="ECO:0000313" key="2">
    <source>
        <dbReference type="EMBL" id="HIZ89647.1"/>
    </source>
</evidence>
<accession>A0A9D2KCA6</accession>
<organism evidence="2 3">
    <name type="scientific">Candidatus Mucispirillum faecigallinarum</name>
    <dbReference type="NCBI Taxonomy" id="2838699"/>
    <lineage>
        <taxon>Bacteria</taxon>
        <taxon>Pseudomonadati</taxon>
        <taxon>Deferribacterota</taxon>
        <taxon>Deferribacteres</taxon>
        <taxon>Deferribacterales</taxon>
        <taxon>Mucispirillaceae</taxon>
        <taxon>Mucispirillum</taxon>
    </lineage>
</organism>
<dbReference type="Proteomes" id="UP000824176">
    <property type="component" value="Unassembled WGS sequence"/>
</dbReference>
<reference evidence="2" key="2">
    <citation type="submission" date="2021-04" db="EMBL/GenBank/DDBJ databases">
        <authorList>
            <person name="Gilroy R."/>
        </authorList>
    </citation>
    <scope>NUCLEOTIDE SEQUENCE</scope>
    <source>
        <strain evidence="2">ChiW4-1371</strain>
    </source>
</reference>
<feature type="coiled-coil region" evidence="1">
    <location>
        <begin position="31"/>
        <end position="72"/>
    </location>
</feature>
<comment type="caution">
    <text evidence="2">The sequence shown here is derived from an EMBL/GenBank/DDBJ whole genome shotgun (WGS) entry which is preliminary data.</text>
</comment>
<evidence type="ECO:0000313" key="3">
    <source>
        <dbReference type="Proteomes" id="UP000824176"/>
    </source>
</evidence>
<evidence type="ECO:0000256" key="1">
    <source>
        <dbReference type="SAM" id="Coils"/>
    </source>
</evidence>
<dbReference type="EMBL" id="DXAQ01000105">
    <property type="protein sequence ID" value="HIZ89647.1"/>
    <property type="molecule type" value="Genomic_DNA"/>
</dbReference>
<gene>
    <name evidence="2" type="ORF">H9804_06860</name>
</gene>
<proteinExistence type="predicted"/>
<sequence>MATFISIFLSFVAALVSAFAIFSVKKSSETGDNHLDEIMRLKQQINETNDRLAQLKHDHNMLQDQFKKLQEISINNDMQVLLNTAIKDYNDIANVTPEEGSIGKHERARKQAAEKVLQACNEVCQRFIAEDLSHNTFASVYKAQLQDILNSDDLKEIYSNLKSKYPYIERVLLAPIDDNLTANFNNLSAN</sequence>
<reference evidence="2" key="1">
    <citation type="journal article" date="2021" name="PeerJ">
        <title>Extensive microbial diversity within the chicken gut microbiome revealed by metagenomics and culture.</title>
        <authorList>
            <person name="Gilroy R."/>
            <person name="Ravi A."/>
            <person name="Getino M."/>
            <person name="Pursley I."/>
            <person name="Horton D.L."/>
            <person name="Alikhan N.F."/>
            <person name="Baker D."/>
            <person name="Gharbi K."/>
            <person name="Hall N."/>
            <person name="Watson M."/>
            <person name="Adriaenssens E.M."/>
            <person name="Foster-Nyarko E."/>
            <person name="Jarju S."/>
            <person name="Secka A."/>
            <person name="Antonio M."/>
            <person name="Oren A."/>
            <person name="Chaudhuri R.R."/>
            <person name="La Ragione R."/>
            <person name="Hildebrand F."/>
            <person name="Pallen M.J."/>
        </authorList>
    </citation>
    <scope>NUCLEOTIDE SEQUENCE</scope>
    <source>
        <strain evidence="2">ChiW4-1371</strain>
    </source>
</reference>
<name>A0A9D2KCA6_9BACT</name>
<keyword evidence="1" id="KW-0175">Coiled coil</keyword>